<dbReference type="GO" id="GO:0031177">
    <property type="term" value="F:phosphopantetheine binding"/>
    <property type="evidence" value="ECO:0007669"/>
    <property type="project" value="InterPro"/>
</dbReference>
<dbReference type="Gene3D" id="3.30.559.30">
    <property type="entry name" value="Nonribosomal peptide synthetase, condensation domain"/>
    <property type="match status" value="1"/>
</dbReference>
<dbReference type="SMART" id="SM00823">
    <property type="entry name" value="PKS_PP"/>
    <property type="match status" value="1"/>
</dbReference>
<dbReference type="GO" id="GO:0005829">
    <property type="term" value="C:cytosol"/>
    <property type="evidence" value="ECO:0007669"/>
    <property type="project" value="TreeGrafter"/>
</dbReference>
<dbReference type="PANTHER" id="PTHR45527">
    <property type="entry name" value="NONRIBOSOMAL PEPTIDE SYNTHETASE"/>
    <property type="match status" value="1"/>
</dbReference>
<dbReference type="Gene3D" id="3.30.559.10">
    <property type="entry name" value="Chloramphenicol acetyltransferase-like domain"/>
    <property type="match status" value="1"/>
</dbReference>
<dbReference type="GO" id="GO:0009239">
    <property type="term" value="P:enterobactin biosynthetic process"/>
    <property type="evidence" value="ECO:0007669"/>
    <property type="project" value="TreeGrafter"/>
</dbReference>
<dbReference type="Pfam" id="PF00550">
    <property type="entry name" value="PP-binding"/>
    <property type="match status" value="1"/>
</dbReference>
<dbReference type="InterPro" id="IPR001242">
    <property type="entry name" value="Condensation_dom"/>
</dbReference>
<dbReference type="InterPro" id="IPR029058">
    <property type="entry name" value="AB_hydrolase_fold"/>
</dbReference>
<gene>
    <name evidence="5" type="ORF">BU204_25765</name>
</gene>
<dbReference type="InterPro" id="IPR023213">
    <property type="entry name" value="CAT-like_dom_sf"/>
</dbReference>
<sequence>MSTASSESDRSAADGSEAVATIVGLFRDELGVPGCRPDDSFFRLGGDSLAASRVLAAIRQRYQVVVPLADMFATSTPAGLAALLVELRRAGRPRRRSISDSARRHRGEYYPLALSQDGIYRMDRALGGIGIFNSLTRLEFTGDVDPRALCEAIELTAQRQAALRTVFGVADGQPGQRLLSAPPRVRQMDLGPDGEAALRTLMPRLRAEAFDLHEEPAARFHLVRTAPNSWSVLVTSHHIAFDGMSASILADELVHGYQVCTGAATALPPLRADYLDFTQWQRETLRGDRLEAHLYQLQELLDEPVAPLVPAAETPGYRSRAETFEIEPAILTRLDSLATDRAATLFVVLVATLLEFSRRWTGTGRQLLTIQAANRTWPGSEALIGCFSNLLPVVGDLSSATEPAELVGQARASVERALRNEEMPFEHALSLLAERSGDRSGPNYSPQLGFVLQPPLRGSWQLPGCVVRTEAVLPAGDNVDATAFPLVLEFFRNGDHLRVLSQRLLSVWPTELFERAVGEIRSVLRDLVGDPAAIGR</sequence>
<protein>
    <recommendedName>
        <fullName evidence="4">Carrier domain-containing protein</fullName>
    </recommendedName>
</protein>
<keyword evidence="3" id="KW-0597">Phosphoprotein</keyword>
<evidence type="ECO:0000313" key="5">
    <source>
        <dbReference type="EMBL" id="OLF14700.1"/>
    </source>
</evidence>
<dbReference type="Proteomes" id="UP000185596">
    <property type="component" value="Unassembled WGS sequence"/>
</dbReference>
<dbReference type="PANTHER" id="PTHR45527:SF1">
    <property type="entry name" value="FATTY ACID SYNTHASE"/>
    <property type="match status" value="1"/>
</dbReference>
<comment type="cofactor">
    <cofactor evidence="1">
        <name>pantetheine 4'-phosphate</name>
        <dbReference type="ChEBI" id="CHEBI:47942"/>
    </cofactor>
</comment>
<proteinExistence type="predicted"/>
<comment type="caution">
    <text evidence="5">The sequence shown here is derived from an EMBL/GenBank/DDBJ whole genome shotgun (WGS) entry which is preliminary data.</text>
</comment>
<dbReference type="SUPFAM" id="SSF47336">
    <property type="entry name" value="ACP-like"/>
    <property type="match status" value="1"/>
</dbReference>
<dbReference type="Pfam" id="PF00668">
    <property type="entry name" value="Condensation"/>
    <property type="match status" value="1"/>
</dbReference>
<dbReference type="OrthoDB" id="2472181at2"/>
<dbReference type="InterPro" id="IPR009081">
    <property type="entry name" value="PP-bd_ACP"/>
</dbReference>
<keyword evidence="2" id="KW-0596">Phosphopantetheine</keyword>
<dbReference type="Gene3D" id="3.40.50.1820">
    <property type="entry name" value="alpha/beta hydrolase"/>
    <property type="match status" value="1"/>
</dbReference>
<evidence type="ECO:0000256" key="2">
    <source>
        <dbReference type="ARBA" id="ARBA00022450"/>
    </source>
</evidence>
<dbReference type="GO" id="GO:0009366">
    <property type="term" value="C:enterobactin synthetase complex"/>
    <property type="evidence" value="ECO:0007669"/>
    <property type="project" value="TreeGrafter"/>
</dbReference>
<dbReference type="PROSITE" id="PS50075">
    <property type="entry name" value="CARRIER"/>
    <property type="match status" value="1"/>
</dbReference>
<dbReference type="EMBL" id="MSIE01000050">
    <property type="protein sequence ID" value="OLF14700.1"/>
    <property type="molecule type" value="Genomic_DNA"/>
</dbReference>
<dbReference type="AlphaFoldDB" id="A0A1Q8CK13"/>
<feature type="domain" description="Carrier" evidence="4">
    <location>
        <begin position="13"/>
        <end position="88"/>
    </location>
</feature>
<dbReference type="GO" id="GO:0008610">
    <property type="term" value="P:lipid biosynthetic process"/>
    <property type="evidence" value="ECO:0007669"/>
    <property type="project" value="UniProtKB-ARBA"/>
</dbReference>
<evidence type="ECO:0000259" key="4">
    <source>
        <dbReference type="PROSITE" id="PS50075"/>
    </source>
</evidence>
<keyword evidence="6" id="KW-1185">Reference proteome</keyword>
<dbReference type="STRING" id="1912961.BU204_25765"/>
<dbReference type="GO" id="GO:0047527">
    <property type="term" value="F:2,3-dihydroxybenzoate-serine ligase activity"/>
    <property type="evidence" value="ECO:0007669"/>
    <property type="project" value="TreeGrafter"/>
</dbReference>
<dbReference type="GO" id="GO:0043041">
    <property type="term" value="P:amino acid activation for nonribosomal peptide biosynthetic process"/>
    <property type="evidence" value="ECO:0007669"/>
    <property type="project" value="TreeGrafter"/>
</dbReference>
<dbReference type="SUPFAM" id="SSF52777">
    <property type="entry name" value="CoA-dependent acyltransferases"/>
    <property type="match status" value="2"/>
</dbReference>
<name>A0A1Q8CK13_9PSEU</name>
<organism evidence="5 6">
    <name type="scientific">Actinophytocola xanthii</name>
    <dbReference type="NCBI Taxonomy" id="1912961"/>
    <lineage>
        <taxon>Bacteria</taxon>
        <taxon>Bacillati</taxon>
        <taxon>Actinomycetota</taxon>
        <taxon>Actinomycetes</taxon>
        <taxon>Pseudonocardiales</taxon>
        <taxon>Pseudonocardiaceae</taxon>
    </lineage>
</organism>
<accession>A0A1Q8CK13</accession>
<evidence type="ECO:0000256" key="3">
    <source>
        <dbReference type="ARBA" id="ARBA00022553"/>
    </source>
</evidence>
<reference evidence="5 6" key="1">
    <citation type="submission" date="2016-12" db="EMBL/GenBank/DDBJ databases">
        <title>The draft genome sequence of Actinophytocola sp. 11-183.</title>
        <authorList>
            <person name="Wang W."/>
            <person name="Yuan L."/>
        </authorList>
    </citation>
    <scope>NUCLEOTIDE SEQUENCE [LARGE SCALE GENOMIC DNA]</scope>
    <source>
        <strain evidence="5 6">11-183</strain>
    </source>
</reference>
<dbReference type="InterPro" id="IPR036736">
    <property type="entry name" value="ACP-like_sf"/>
</dbReference>
<evidence type="ECO:0000256" key="1">
    <source>
        <dbReference type="ARBA" id="ARBA00001957"/>
    </source>
</evidence>
<evidence type="ECO:0000313" key="6">
    <source>
        <dbReference type="Proteomes" id="UP000185596"/>
    </source>
</evidence>
<dbReference type="InterPro" id="IPR020806">
    <property type="entry name" value="PKS_PP-bd"/>
</dbReference>
<dbReference type="RefSeq" id="WP_075128337.1">
    <property type="nucleotide sequence ID" value="NZ_MSIE01000050.1"/>
</dbReference>